<comment type="similarity">
    <text evidence="13">Belongs to the TRAFAC class myosin-kinesin ATPase superfamily. Kinesin family. KIN-13 subfamily.</text>
</comment>
<evidence type="ECO:0000256" key="5">
    <source>
        <dbReference type="ARBA" id="ARBA00022701"/>
    </source>
</evidence>
<dbReference type="InterPro" id="IPR019821">
    <property type="entry name" value="Kinesin_motor_CS"/>
</dbReference>
<dbReference type="GO" id="GO:0005874">
    <property type="term" value="C:microtubule"/>
    <property type="evidence" value="ECO:0007669"/>
    <property type="project" value="UniProtKB-KW"/>
</dbReference>
<evidence type="ECO:0000256" key="4">
    <source>
        <dbReference type="ARBA" id="ARBA00022618"/>
    </source>
</evidence>
<keyword evidence="11" id="KW-0206">Cytoskeleton</keyword>
<reference evidence="19" key="2">
    <citation type="submission" date="2025-09" db="UniProtKB">
        <authorList>
            <consortium name="Ensembl"/>
        </authorList>
    </citation>
    <scope>IDENTIFICATION</scope>
</reference>
<dbReference type="FunFam" id="3.40.850.10:FF:000012">
    <property type="entry name" value="Kinesin-like protein"/>
    <property type="match status" value="1"/>
</dbReference>
<evidence type="ECO:0000256" key="2">
    <source>
        <dbReference type="ARBA" id="ARBA00004300"/>
    </source>
</evidence>
<keyword evidence="3" id="KW-0963">Cytoplasm</keyword>
<evidence type="ECO:0000256" key="1">
    <source>
        <dbReference type="ARBA" id="ARBA00004186"/>
    </source>
</evidence>
<dbReference type="PRINTS" id="PR00380">
    <property type="entry name" value="KINESINHEAVY"/>
</dbReference>
<dbReference type="PANTHER" id="PTHR47971:SF24">
    <property type="entry name" value="KINESIN-LIKE PROTEIN"/>
    <property type="match status" value="1"/>
</dbReference>
<dbReference type="Proteomes" id="UP000694392">
    <property type="component" value="Unplaced"/>
</dbReference>
<dbReference type="Pfam" id="PF22923">
    <property type="entry name" value="KIF2A-like_1st"/>
    <property type="match status" value="1"/>
</dbReference>
<dbReference type="SMART" id="SM00129">
    <property type="entry name" value="KISc"/>
    <property type="match status" value="1"/>
</dbReference>
<keyword evidence="10 14" id="KW-0505">Motor protein</keyword>
<dbReference type="Gene3D" id="3.40.850.10">
    <property type="entry name" value="Kinesin motor domain"/>
    <property type="match status" value="1"/>
</dbReference>
<dbReference type="GO" id="GO:0005813">
    <property type="term" value="C:centrosome"/>
    <property type="evidence" value="ECO:0007669"/>
    <property type="project" value="UniProtKB-SubCell"/>
</dbReference>
<accession>A0A8D0HMK9</accession>
<dbReference type="Ensembl" id="ENSSPUT00000025909.1">
    <property type="protein sequence ID" value="ENSSPUP00000024276.1"/>
    <property type="gene ID" value="ENSSPUG00000018617.1"/>
</dbReference>
<keyword evidence="9 16" id="KW-0175">Coiled coil</keyword>
<evidence type="ECO:0000256" key="3">
    <source>
        <dbReference type="ARBA" id="ARBA00022490"/>
    </source>
</evidence>
<evidence type="ECO:0000256" key="10">
    <source>
        <dbReference type="ARBA" id="ARBA00023175"/>
    </source>
</evidence>
<protein>
    <recommendedName>
        <fullName evidence="15">Kinesin-like protein</fullName>
    </recommendedName>
</protein>
<evidence type="ECO:0000256" key="15">
    <source>
        <dbReference type="RuleBase" id="RU000394"/>
    </source>
</evidence>
<dbReference type="InterPro" id="IPR027417">
    <property type="entry name" value="P-loop_NTPase"/>
</dbReference>
<dbReference type="InterPro" id="IPR054473">
    <property type="entry name" value="KIF2A-like_N"/>
</dbReference>
<evidence type="ECO:0000256" key="9">
    <source>
        <dbReference type="ARBA" id="ARBA00023054"/>
    </source>
</evidence>
<organism evidence="19 20">
    <name type="scientific">Sphenodon punctatus</name>
    <name type="common">Tuatara</name>
    <name type="synonym">Hatteria punctata</name>
    <dbReference type="NCBI Taxonomy" id="8508"/>
    <lineage>
        <taxon>Eukaryota</taxon>
        <taxon>Metazoa</taxon>
        <taxon>Chordata</taxon>
        <taxon>Craniata</taxon>
        <taxon>Vertebrata</taxon>
        <taxon>Euteleostomi</taxon>
        <taxon>Lepidosauria</taxon>
        <taxon>Sphenodontia</taxon>
        <taxon>Sphenodontidae</taxon>
        <taxon>Sphenodon</taxon>
    </lineage>
</organism>
<keyword evidence="4" id="KW-0132">Cell division</keyword>
<evidence type="ECO:0000313" key="19">
    <source>
        <dbReference type="Ensembl" id="ENSSPUP00000024276.1"/>
    </source>
</evidence>
<dbReference type="InterPro" id="IPR001752">
    <property type="entry name" value="Kinesin_motor_dom"/>
</dbReference>
<evidence type="ECO:0000256" key="6">
    <source>
        <dbReference type="ARBA" id="ARBA00022741"/>
    </source>
</evidence>
<dbReference type="PROSITE" id="PS00411">
    <property type="entry name" value="KINESIN_MOTOR_1"/>
    <property type="match status" value="1"/>
</dbReference>
<dbReference type="AlphaFoldDB" id="A0A8D0HMK9"/>
<dbReference type="Pfam" id="PF00225">
    <property type="entry name" value="Kinesin"/>
    <property type="match status" value="1"/>
</dbReference>
<keyword evidence="20" id="KW-1185">Reference proteome</keyword>
<sequence length="693" mass="77938">MTKQHCRKAGINELEEDSQLYPLLNFLPLQFGGIQVGSYMDIKRSDGRIHPALVTALNRDAASVTVEWIERGSNKGKNVDLQLAFSLNPHLAPGAPDPGPDAPSAKGDQSLAPAWMVTPIIKPSGDSSDLEPLAPLPRPRKSACVREVERLQEQREKRRLQEQQEKRVQQEASAAHPHFDLLCMIQAAREGLALSSLPSPREPSRVGARRICVCVRKRPLNHREAELHDFDVVTIPRHDVMMVHESKQKLDLTRYLQNQTFRFDHVFDTSTTNECVYRHTAQPLVETIFRGGMATCFAYGQTGSGKTHTMGGDFSGKTQDCSKGIYTMAASDIFYLLQEPGYRSLELQVLGAFFEIYGGKVYDLLNWKNRLQVLEDSQQQVQVVGLQEQEVTCVEDVMMLIEMGNRCRTSGQTSANAHSSRSHAVFQIILRRRGQLHGKFSLIDLAGNERGADTSSADRQTRLEGAEINKSLLALKECIRALGRNKAHTPFRASKLTQVLRDSFIGENSCTCMIATISPGMRSCEHTLNTLRYANRVKELTVDPNSFRPFHPVVPQAAVYQLDDLEKPWVIQSLPETYEFKVFCVQKEEEVSSQLFTVNARGKAQKKRKEVDEKVLAGEHQECGRWLKAFLEMAEEIDYNVDFYAAQFEAVLGQKIGILTEIQDKVKTFRSVLHKEDHGEKQGEASDARITIS</sequence>
<dbReference type="InterPro" id="IPR027640">
    <property type="entry name" value="Kinesin-like_fam"/>
</dbReference>
<evidence type="ECO:0000256" key="11">
    <source>
        <dbReference type="ARBA" id="ARBA00023212"/>
    </source>
</evidence>
<evidence type="ECO:0000256" key="8">
    <source>
        <dbReference type="ARBA" id="ARBA00022840"/>
    </source>
</evidence>
<proteinExistence type="inferred from homology"/>
<dbReference type="PROSITE" id="PS50067">
    <property type="entry name" value="KINESIN_MOTOR_2"/>
    <property type="match status" value="1"/>
</dbReference>
<feature type="region of interest" description="Disordered" evidence="17">
    <location>
        <begin position="90"/>
        <end position="109"/>
    </location>
</feature>
<evidence type="ECO:0000256" key="17">
    <source>
        <dbReference type="SAM" id="MobiDB-lite"/>
    </source>
</evidence>
<evidence type="ECO:0000313" key="20">
    <source>
        <dbReference type="Proteomes" id="UP000694392"/>
    </source>
</evidence>
<dbReference type="GO" id="GO:0003777">
    <property type="term" value="F:microtubule motor activity"/>
    <property type="evidence" value="ECO:0007669"/>
    <property type="project" value="InterPro"/>
</dbReference>
<dbReference type="PANTHER" id="PTHR47971">
    <property type="entry name" value="KINESIN-RELATED PROTEIN 6"/>
    <property type="match status" value="1"/>
</dbReference>
<comment type="subcellular location">
    <subcellularLocation>
        <location evidence="2">Cytoplasm</location>
        <location evidence="2">Cytoskeleton</location>
        <location evidence="2">Microtubule organizing center</location>
        <location evidence="2">Centrosome</location>
    </subcellularLocation>
    <subcellularLocation>
        <location evidence="1">Cytoplasm</location>
        <location evidence="1">Cytoskeleton</location>
        <location evidence="1">Spindle</location>
    </subcellularLocation>
</comment>
<evidence type="ECO:0000256" key="14">
    <source>
        <dbReference type="PROSITE-ProRule" id="PRU00283"/>
    </source>
</evidence>
<feature type="coiled-coil region" evidence="16">
    <location>
        <begin position="146"/>
        <end position="173"/>
    </location>
</feature>
<feature type="domain" description="Kinesin motor" evidence="18">
    <location>
        <begin position="210"/>
        <end position="540"/>
    </location>
</feature>
<dbReference type="GeneTree" id="ENSGT00940000165325"/>
<dbReference type="CDD" id="cd01367">
    <property type="entry name" value="KISc_KIF2_like"/>
    <property type="match status" value="1"/>
</dbReference>
<keyword evidence="7" id="KW-0498">Mitosis</keyword>
<feature type="binding site" evidence="14">
    <location>
        <begin position="300"/>
        <end position="307"/>
    </location>
    <ligand>
        <name>ATP</name>
        <dbReference type="ChEBI" id="CHEBI:30616"/>
    </ligand>
</feature>
<dbReference type="GO" id="GO:0008017">
    <property type="term" value="F:microtubule binding"/>
    <property type="evidence" value="ECO:0007669"/>
    <property type="project" value="InterPro"/>
</dbReference>
<evidence type="ECO:0000256" key="13">
    <source>
        <dbReference type="ARBA" id="ARBA00061030"/>
    </source>
</evidence>
<evidence type="ECO:0000256" key="7">
    <source>
        <dbReference type="ARBA" id="ARBA00022776"/>
    </source>
</evidence>
<evidence type="ECO:0000256" key="16">
    <source>
        <dbReference type="SAM" id="Coils"/>
    </source>
</evidence>
<dbReference type="GO" id="GO:0005524">
    <property type="term" value="F:ATP binding"/>
    <property type="evidence" value="ECO:0007669"/>
    <property type="project" value="UniProtKB-UniRule"/>
</dbReference>
<dbReference type="GO" id="GO:0051301">
    <property type="term" value="P:cell division"/>
    <property type="evidence" value="ECO:0007669"/>
    <property type="project" value="UniProtKB-KW"/>
</dbReference>
<dbReference type="GO" id="GO:0007018">
    <property type="term" value="P:microtubule-based movement"/>
    <property type="evidence" value="ECO:0007669"/>
    <property type="project" value="InterPro"/>
</dbReference>
<dbReference type="GO" id="GO:0005819">
    <property type="term" value="C:spindle"/>
    <property type="evidence" value="ECO:0007669"/>
    <property type="project" value="UniProtKB-SubCell"/>
</dbReference>
<keyword evidence="8 14" id="KW-0067">ATP-binding</keyword>
<keyword evidence="12" id="KW-0131">Cell cycle</keyword>
<name>A0A8D0HMK9_SPHPU</name>
<dbReference type="SUPFAM" id="SSF52540">
    <property type="entry name" value="P-loop containing nucleoside triphosphate hydrolases"/>
    <property type="match status" value="1"/>
</dbReference>
<dbReference type="GO" id="GO:0007019">
    <property type="term" value="P:microtubule depolymerization"/>
    <property type="evidence" value="ECO:0007669"/>
    <property type="project" value="UniProtKB-ARBA"/>
</dbReference>
<keyword evidence="5 15" id="KW-0493">Microtubule</keyword>
<keyword evidence="6 14" id="KW-0547">Nucleotide-binding</keyword>
<evidence type="ECO:0000259" key="18">
    <source>
        <dbReference type="PROSITE" id="PS50067"/>
    </source>
</evidence>
<dbReference type="InterPro" id="IPR036961">
    <property type="entry name" value="Kinesin_motor_dom_sf"/>
</dbReference>
<reference evidence="19" key="1">
    <citation type="submission" date="2025-08" db="UniProtKB">
        <authorList>
            <consortium name="Ensembl"/>
        </authorList>
    </citation>
    <scope>IDENTIFICATION</scope>
</reference>
<evidence type="ECO:0000256" key="12">
    <source>
        <dbReference type="ARBA" id="ARBA00023306"/>
    </source>
</evidence>